<dbReference type="Proteomes" id="UP000286260">
    <property type="component" value="Unassembled WGS sequence"/>
</dbReference>
<dbReference type="EMBL" id="QSII01000016">
    <property type="protein sequence ID" value="RHC83781.1"/>
    <property type="molecule type" value="Genomic_DNA"/>
</dbReference>
<name>A0A351E2A6_9BACT</name>
<comment type="caution">
    <text evidence="16">The sequence shown here is derived from an EMBL/GenBank/DDBJ whole genome shotgun (WGS) entry which is preliminary data.</text>
</comment>
<evidence type="ECO:0000256" key="8">
    <source>
        <dbReference type="SAM" id="Phobius"/>
    </source>
</evidence>
<evidence type="ECO:0000256" key="3">
    <source>
        <dbReference type="ARBA" id="ARBA00022448"/>
    </source>
</evidence>
<dbReference type="Proteomes" id="UP000285173">
    <property type="component" value="Unassembled WGS sequence"/>
</dbReference>
<dbReference type="GO" id="GO:0055085">
    <property type="term" value="P:transmembrane transport"/>
    <property type="evidence" value="ECO:0007669"/>
    <property type="project" value="TreeGrafter"/>
</dbReference>
<feature type="transmembrane region" description="Helical" evidence="8">
    <location>
        <begin position="14"/>
        <end position="32"/>
    </location>
</feature>
<evidence type="ECO:0000313" key="24">
    <source>
        <dbReference type="Proteomes" id="UP000448908"/>
    </source>
</evidence>
<evidence type="ECO:0000313" key="18">
    <source>
        <dbReference type="Proteomes" id="UP000261088"/>
    </source>
</evidence>
<feature type="transmembrane region" description="Helical" evidence="8">
    <location>
        <begin position="70"/>
        <end position="94"/>
    </location>
</feature>
<evidence type="ECO:0000313" key="11">
    <source>
        <dbReference type="EMBL" id="MTU40332.1"/>
    </source>
</evidence>
<organism evidence="16 21">
    <name type="scientific">Parabacteroides merdae</name>
    <dbReference type="NCBI Taxonomy" id="46503"/>
    <lineage>
        <taxon>Bacteria</taxon>
        <taxon>Pseudomonadati</taxon>
        <taxon>Bacteroidota</taxon>
        <taxon>Bacteroidia</taxon>
        <taxon>Bacteroidales</taxon>
        <taxon>Tannerellaceae</taxon>
        <taxon>Parabacteroides</taxon>
    </lineage>
</organism>
<evidence type="ECO:0000313" key="14">
    <source>
        <dbReference type="EMBL" id="RGN50089.1"/>
    </source>
</evidence>
<protein>
    <submittedName>
        <fullName evidence="16">AI-2E family transporter</fullName>
    </submittedName>
</protein>
<proteinExistence type="inferred from homology"/>
<keyword evidence="5 8" id="KW-0812">Transmembrane</keyword>
<evidence type="ECO:0000313" key="25">
    <source>
        <dbReference type="Proteomes" id="UP000482671"/>
    </source>
</evidence>
<dbReference type="PANTHER" id="PTHR21716:SF53">
    <property type="entry name" value="PERMEASE PERM-RELATED"/>
    <property type="match status" value="1"/>
</dbReference>
<evidence type="ECO:0000313" key="9">
    <source>
        <dbReference type="EMBL" id="GKH72601.1"/>
    </source>
</evidence>
<evidence type="ECO:0000313" key="22">
    <source>
        <dbReference type="Proteomes" id="UP000434916"/>
    </source>
</evidence>
<dbReference type="Proteomes" id="UP000261088">
    <property type="component" value="Unassembled WGS sequence"/>
</dbReference>
<dbReference type="EMBL" id="QRKC01000001">
    <property type="protein sequence ID" value="RHH80576.1"/>
    <property type="molecule type" value="Genomic_DNA"/>
</dbReference>
<feature type="transmembrane region" description="Helical" evidence="8">
    <location>
        <begin position="224"/>
        <end position="251"/>
    </location>
</feature>
<evidence type="ECO:0000313" key="16">
    <source>
        <dbReference type="EMBL" id="RHC83781.1"/>
    </source>
</evidence>
<reference evidence="18 19" key="1">
    <citation type="submission" date="2018-08" db="EMBL/GenBank/DDBJ databases">
        <title>A genome reference for cultivated species of the human gut microbiota.</title>
        <authorList>
            <person name="Zou Y."/>
            <person name="Xue W."/>
            <person name="Luo G."/>
        </authorList>
    </citation>
    <scope>NUCLEOTIDE SEQUENCE [LARGE SCALE GENOMIC DNA]</scope>
    <source>
        <strain evidence="17 19">AM16-50</strain>
        <strain evidence="16 21">AM34-17</strain>
        <strain evidence="15 20">AM50-15</strain>
        <strain evidence="14 18">OM05-11AA</strain>
    </source>
</reference>
<feature type="transmembrane region" description="Helical" evidence="8">
    <location>
        <begin position="257"/>
        <end position="275"/>
    </location>
</feature>
<dbReference type="PANTHER" id="PTHR21716">
    <property type="entry name" value="TRANSMEMBRANE PROTEIN"/>
    <property type="match status" value="1"/>
</dbReference>
<evidence type="ECO:0000313" key="17">
    <source>
        <dbReference type="EMBL" id="RHH80576.1"/>
    </source>
</evidence>
<dbReference type="EMBL" id="BQNZ01000002">
    <property type="protein sequence ID" value="GKH72601.1"/>
    <property type="molecule type" value="Genomic_DNA"/>
</dbReference>
<comment type="subcellular location">
    <subcellularLocation>
        <location evidence="1">Cell membrane</location>
        <topology evidence="1">Multi-pass membrane protein</topology>
    </subcellularLocation>
</comment>
<dbReference type="GeneID" id="49203605"/>
<evidence type="ECO:0000313" key="12">
    <source>
        <dbReference type="EMBL" id="MTU69595.1"/>
    </source>
</evidence>
<evidence type="ECO:0000313" key="15">
    <source>
        <dbReference type="EMBL" id="RGZ49353.1"/>
    </source>
</evidence>
<dbReference type="EMBL" id="WNCR01000001">
    <property type="protein sequence ID" value="MTU27689.1"/>
    <property type="molecule type" value="Genomic_DNA"/>
</dbReference>
<dbReference type="EMBL" id="WNDA01000015">
    <property type="protein sequence ID" value="MTU69595.1"/>
    <property type="molecule type" value="Genomic_DNA"/>
</dbReference>
<keyword evidence="3" id="KW-0813">Transport</keyword>
<dbReference type="EMBL" id="QSEF01000007">
    <property type="protein sequence ID" value="RGZ49353.1"/>
    <property type="molecule type" value="Genomic_DNA"/>
</dbReference>
<evidence type="ECO:0000313" key="20">
    <source>
        <dbReference type="Proteomes" id="UP000285173"/>
    </source>
</evidence>
<reference evidence="9" key="3">
    <citation type="submission" date="2022-01" db="EMBL/GenBank/DDBJ databases">
        <title>Novel bile acid biosynthetic pathways are enriched in the microbiome of centenarians.</title>
        <authorList>
            <person name="Sato Y."/>
            <person name="Atarashi K."/>
            <person name="Plichta R.D."/>
            <person name="Arai Y."/>
            <person name="Sasajima S."/>
            <person name="Kearney M.S."/>
            <person name="Suda W."/>
            <person name="Takeshita K."/>
            <person name="Sasaki T."/>
            <person name="Okamoto S."/>
            <person name="Skelly N.A."/>
            <person name="Okamura Y."/>
            <person name="Vlamakis H."/>
            <person name="Li Y."/>
            <person name="Tanoue T."/>
            <person name="Takei H."/>
            <person name="Nittono H."/>
            <person name="Narushima S."/>
            <person name="Irie J."/>
            <person name="Itoh H."/>
            <person name="Moriya K."/>
            <person name="Sugiura Y."/>
            <person name="Suematsu M."/>
            <person name="Moritoki N."/>
            <person name="Shibata S."/>
            <person name="Littman R.D."/>
            <person name="Fischbach A.M."/>
            <person name="Uwamino Y."/>
            <person name="Inoue T."/>
            <person name="Honda A."/>
            <person name="Hattori M."/>
            <person name="Murai T."/>
            <person name="Xavier J.R."/>
            <person name="Hirose N."/>
            <person name="Honda K."/>
        </authorList>
    </citation>
    <scope>NUCLEOTIDE SEQUENCE</scope>
    <source>
        <strain evidence="9">CE91-St3</strain>
    </source>
</reference>
<evidence type="ECO:0000256" key="2">
    <source>
        <dbReference type="ARBA" id="ARBA00009773"/>
    </source>
</evidence>
<dbReference type="Proteomes" id="UP000283732">
    <property type="component" value="Unassembled WGS sequence"/>
</dbReference>
<dbReference type="RefSeq" id="WP_005635451.1">
    <property type="nucleotide sequence ID" value="NZ_BAABYG010000001.1"/>
</dbReference>
<keyword evidence="6 8" id="KW-1133">Transmembrane helix</keyword>
<comment type="similarity">
    <text evidence="2">Belongs to the autoinducer-2 exporter (AI-2E) (TC 2.A.86) family.</text>
</comment>
<dbReference type="Proteomes" id="UP000437446">
    <property type="component" value="Unassembled WGS sequence"/>
</dbReference>
<dbReference type="EMBL" id="QSUP01000018">
    <property type="protein sequence ID" value="RGN50089.1"/>
    <property type="molecule type" value="Genomic_DNA"/>
</dbReference>
<evidence type="ECO:0000313" key="19">
    <source>
        <dbReference type="Proteomes" id="UP000283732"/>
    </source>
</evidence>
<keyword evidence="7 8" id="KW-0472">Membrane</keyword>
<dbReference type="Proteomes" id="UP000448908">
    <property type="component" value="Unassembled WGS sequence"/>
</dbReference>
<dbReference type="EMBL" id="WNCN01000017">
    <property type="protein sequence ID" value="MTU40332.1"/>
    <property type="molecule type" value="Genomic_DNA"/>
</dbReference>
<dbReference type="Proteomes" id="UP000482671">
    <property type="component" value="Unassembled WGS sequence"/>
</dbReference>
<feature type="transmembrane region" description="Helical" evidence="8">
    <location>
        <begin position="162"/>
        <end position="185"/>
    </location>
</feature>
<evidence type="ECO:0000256" key="5">
    <source>
        <dbReference type="ARBA" id="ARBA00022692"/>
    </source>
</evidence>
<evidence type="ECO:0000256" key="6">
    <source>
        <dbReference type="ARBA" id="ARBA00022989"/>
    </source>
</evidence>
<evidence type="ECO:0000256" key="1">
    <source>
        <dbReference type="ARBA" id="ARBA00004651"/>
    </source>
</evidence>
<evidence type="ECO:0000313" key="13">
    <source>
        <dbReference type="EMBL" id="MTV03020.1"/>
    </source>
</evidence>
<evidence type="ECO:0000313" key="23">
    <source>
        <dbReference type="Proteomes" id="UP000437446"/>
    </source>
</evidence>
<evidence type="ECO:0000256" key="7">
    <source>
        <dbReference type="ARBA" id="ARBA00023136"/>
    </source>
</evidence>
<sequence>MNPLFDKPFTFDRVARILFGLAVISGIIYLIAVLRNALLPFLIAWLLAYMMQPFVKFFQYKVKLKSRLLSILAVLVSTLLVISLVGVVIVPSVTQEFNRTLELMQEHNSGYGHIPMIPQSWAEYLEKNIDPDQLAQLLSKENIEKAVKQIAPKMWIVLTNTFSILFSITIVFVIFLYFIFILLDYERIVNGWIRLIPERYRPFVQGLADDVEYSMNRYFRGQSLIALCVGILFAIGFKIVGFPLAVILGLFIGFLNLIPYMQTIGIIPMILLSLLKAAETGENFWLIFGSGILVLCIVQCIQDLYLTPRIMGKAMGLNPAIILLSLSIWGTLLGFIGLIIALPLTTLFLSYYKRFILMEEDQSLVEKHELSKVQKKKTFPKE</sequence>
<dbReference type="EMBL" id="WNDD01000018">
    <property type="protein sequence ID" value="MTV03020.1"/>
    <property type="molecule type" value="Genomic_DNA"/>
</dbReference>
<accession>A0A351E2A6</accession>
<feature type="transmembrane region" description="Helical" evidence="8">
    <location>
        <begin position="284"/>
        <end position="306"/>
    </location>
</feature>
<dbReference type="AlphaFoldDB" id="A0A351E2A6"/>
<reference evidence="22 23" key="2">
    <citation type="journal article" date="2019" name="Nat. Med.">
        <title>A library of human gut bacterial isolates paired with longitudinal multiomics data enables mechanistic microbiome research.</title>
        <authorList>
            <person name="Poyet M."/>
            <person name="Groussin M."/>
            <person name="Gibbons S.M."/>
            <person name="Avila-Pacheco J."/>
            <person name="Jiang X."/>
            <person name="Kearney S.M."/>
            <person name="Perrotta A.R."/>
            <person name="Berdy B."/>
            <person name="Zhao S."/>
            <person name="Lieberman T.D."/>
            <person name="Swanson P.K."/>
            <person name="Smith M."/>
            <person name="Roesemann S."/>
            <person name="Alexander J.E."/>
            <person name="Rich S.A."/>
            <person name="Livny J."/>
            <person name="Vlamakis H."/>
            <person name="Clish C."/>
            <person name="Bullock K."/>
            <person name="Deik A."/>
            <person name="Scott J."/>
            <person name="Pierce K.A."/>
            <person name="Xavier R.J."/>
            <person name="Alm E.J."/>
        </authorList>
    </citation>
    <scope>NUCLEOTIDE SEQUENCE [LARGE SCALE GENOMIC DNA]</scope>
    <source>
        <strain evidence="13 25">BIOML-A11</strain>
        <strain evidence="12 24">BIOML-A16</strain>
        <strain evidence="10 23">BIOML-A25</strain>
        <strain evidence="11 22">BIOML-A29</strain>
    </source>
</reference>
<gene>
    <name evidence="9" type="ORF">CE91St3_24640</name>
    <name evidence="17" type="ORF">DW191_05725</name>
    <name evidence="16" type="ORF">DW828_11805</name>
    <name evidence="15" type="ORF">DW986_06025</name>
    <name evidence="14" type="ORF">DXB61_13305</name>
    <name evidence="10" type="ORF">GMD66_00345</name>
    <name evidence="11" type="ORF">GMD82_12880</name>
    <name evidence="12" type="ORF">GMD92_11005</name>
    <name evidence="13" type="ORF">GME02_15535</name>
</gene>
<keyword evidence="4" id="KW-1003">Cell membrane</keyword>
<keyword evidence="22" id="KW-1185">Reference proteome</keyword>
<evidence type="ECO:0000256" key="4">
    <source>
        <dbReference type="ARBA" id="ARBA00022475"/>
    </source>
</evidence>
<dbReference type="GO" id="GO:0005886">
    <property type="term" value="C:plasma membrane"/>
    <property type="evidence" value="ECO:0007669"/>
    <property type="project" value="UniProtKB-SubCell"/>
</dbReference>
<evidence type="ECO:0000313" key="21">
    <source>
        <dbReference type="Proteomes" id="UP000286260"/>
    </source>
</evidence>
<dbReference type="OrthoDB" id="1010875at2"/>
<feature type="transmembrane region" description="Helical" evidence="8">
    <location>
        <begin position="326"/>
        <end position="349"/>
    </location>
</feature>
<dbReference type="Proteomes" id="UP001055114">
    <property type="component" value="Unassembled WGS sequence"/>
</dbReference>
<dbReference type="Pfam" id="PF01594">
    <property type="entry name" value="AI-2E_transport"/>
    <property type="match status" value="1"/>
</dbReference>
<dbReference type="InterPro" id="IPR002549">
    <property type="entry name" value="AI-2E-like"/>
</dbReference>
<evidence type="ECO:0000313" key="10">
    <source>
        <dbReference type="EMBL" id="MTU27689.1"/>
    </source>
</evidence>
<dbReference type="STRING" id="46503.ERS852463_02693"/>
<dbReference type="Proteomes" id="UP000434916">
    <property type="component" value="Unassembled WGS sequence"/>
</dbReference>